<evidence type="ECO:0000313" key="1">
    <source>
        <dbReference type="EMBL" id="SPJ29421.1"/>
    </source>
</evidence>
<dbReference type="EMBL" id="ONZG01000007">
    <property type="protein sequence ID" value="SPJ29421.1"/>
    <property type="molecule type" value="Genomic_DNA"/>
</dbReference>
<dbReference type="OrthoDB" id="7060592at2"/>
<evidence type="ECO:0000313" key="2">
    <source>
        <dbReference type="Proteomes" id="UP000244898"/>
    </source>
</evidence>
<keyword evidence="2" id="KW-1185">Reference proteome</keyword>
<dbReference type="Proteomes" id="UP000244898">
    <property type="component" value="Unassembled WGS sequence"/>
</dbReference>
<sequence>MQHILARIPPELIEKVAEGSAERIGMVVRDATTKKIMAHLQETSATQSIVKTVMEQAGGVLQSTIPDPLAAASGLVTVVQNEQIKGRIDALQTMMGGMQALQTATMVSSVVGLGVTAASTALILSRLKKINQKLSHIEDKIDAARALHEDWDLHRTLRSVEVQLERLAEAELSGKPNAVLSTTEHELHKGFGELHRGTIHILNREQVDPDFLTLLLSALALSGSAQFQALLRLDELPRAHTRATVQASHLREIAFAMPQDKLAEKFGQQAGASENVDALVGEIRLRIASLPGLAETLTLQRIRGPEYLEVAQDEEVEPLLVLAAPGTGDSR</sequence>
<gene>
    <name evidence="1" type="ORF">TRM7615_02939</name>
</gene>
<protein>
    <submittedName>
        <fullName evidence="1">Uncharacterized protein</fullName>
    </submittedName>
</protein>
<reference evidence="2" key="1">
    <citation type="submission" date="2018-03" db="EMBL/GenBank/DDBJ databases">
        <authorList>
            <person name="Rodrigo-Torres L."/>
            <person name="Arahal R. D."/>
            <person name="Lucena T."/>
        </authorList>
    </citation>
    <scope>NUCLEOTIDE SEQUENCE [LARGE SCALE GENOMIC DNA]</scope>
    <source>
        <strain evidence="2">CECT 7615</strain>
    </source>
</reference>
<accession>A0A2R8CAG5</accession>
<organism evidence="1 2">
    <name type="scientific">Falsiruegeria mediterranea M17</name>
    <dbReference type="NCBI Taxonomy" id="1200281"/>
    <lineage>
        <taxon>Bacteria</taxon>
        <taxon>Pseudomonadati</taxon>
        <taxon>Pseudomonadota</taxon>
        <taxon>Alphaproteobacteria</taxon>
        <taxon>Rhodobacterales</taxon>
        <taxon>Roseobacteraceae</taxon>
        <taxon>Falsiruegeria</taxon>
    </lineage>
</organism>
<dbReference type="AlphaFoldDB" id="A0A2R8CAG5"/>
<name>A0A2R8CAG5_9RHOB</name>
<proteinExistence type="predicted"/>
<dbReference type="RefSeq" id="WP_108788787.1">
    <property type="nucleotide sequence ID" value="NZ_ONZG01000007.1"/>
</dbReference>